<protein>
    <submittedName>
        <fullName evidence="1">Uncharacterized protein</fullName>
    </submittedName>
</protein>
<gene>
    <name evidence="1" type="primary">ORF126</name>
</gene>
<reference evidence="2" key="1">
    <citation type="journal article" date="2015" name="PLoS ONE">
        <title>Investigation of a Large Collection of Pseudomonas aeruginosa Bacteriophages Collected from a Single Environmental Source in Abidjan, Cote d'Ivoire.</title>
        <authorList>
            <person name="Essoh C."/>
            <person name="Latino L."/>
            <person name="Midoux C."/>
            <person name="Blouin Y."/>
            <person name="Loukou G."/>
            <person name="Nguetta S.P."/>
            <person name="Lathro S."/>
            <person name="Cablanmian A."/>
            <person name="Kouassi A.K."/>
            <person name="Vergnaud G."/>
            <person name="Pourcel C."/>
        </authorList>
    </citation>
    <scope>NUCLEOTIDE SEQUENCE [LARGE SCALE GENOMIC DNA]</scope>
</reference>
<dbReference type="Proteomes" id="UP000030225">
    <property type="component" value="Segment"/>
</dbReference>
<dbReference type="EMBL" id="LN610576">
    <property type="protein sequence ID" value="CEF89616.1"/>
    <property type="molecule type" value="Genomic_DNA"/>
</dbReference>
<sequence>MNKALLLKDQLAAALRCEDHTLQGVVSSIVFGPAQGLDHNGIAIRGPGLLSDHRELVQRADRVWMNIAYRRAGLLVNMNGFTRSVVDVFILKDRYHGLTGLRSVGVGEGWANALAIDCALLKKQFEVIVEIPYQYEGWATDLVRAGEIPEGVTIMSSGV</sequence>
<accession>A0A0A1IV33</accession>
<evidence type="ECO:0000313" key="2">
    <source>
        <dbReference type="Proteomes" id="UP000030225"/>
    </source>
</evidence>
<proteinExistence type="predicted"/>
<organism evidence="1 2">
    <name type="scientific">Pseudomonas phage vB_PaeM_PAO1_Ab17</name>
    <dbReference type="NCBI Taxonomy" id="1548904"/>
    <lineage>
        <taxon>Viruses</taxon>
        <taxon>Duplodnaviria</taxon>
        <taxon>Heunggongvirae</taxon>
        <taxon>Uroviricota</taxon>
        <taxon>Caudoviricetes</taxon>
        <taxon>Vandenendeviridae</taxon>
        <taxon>Nankokuvirus</taxon>
        <taxon>Nankokuvirus Ab03</taxon>
    </lineage>
</organism>
<name>A0A0A1IV33_9CAUD</name>
<evidence type="ECO:0000313" key="1">
    <source>
        <dbReference type="EMBL" id="CEF89616.1"/>
    </source>
</evidence>